<dbReference type="SUPFAM" id="SSF110069">
    <property type="entry name" value="ApaG-like"/>
    <property type="match status" value="1"/>
</dbReference>
<gene>
    <name evidence="2" type="ORF">MNBD_NITROSPINAE03-1145</name>
</gene>
<proteinExistence type="predicted"/>
<feature type="domain" description="ApaG" evidence="1">
    <location>
        <begin position="1"/>
        <end position="125"/>
    </location>
</feature>
<dbReference type="Gene3D" id="2.60.40.1470">
    <property type="entry name" value="ApaG domain"/>
    <property type="match status" value="1"/>
</dbReference>
<reference evidence="2" key="1">
    <citation type="submission" date="2018-06" db="EMBL/GenBank/DDBJ databases">
        <authorList>
            <person name="Zhirakovskaya E."/>
        </authorList>
    </citation>
    <scope>NUCLEOTIDE SEQUENCE</scope>
</reference>
<dbReference type="PANTHER" id="PTHR47191">
    <property type="entry name" value="OS05G0170800 PROTEIN"/>
    <property type="match status" value="1"/>
</dbReference>
<organism evidence="2">
    <name type="scientific">hydrothermal vent metagenome</name>
    <dbReference type="NCBI Taxonomy" id="652676"/>
    <lineage>
        <taxon>unclassified sequences</taxon>
        <taxon>metagenomes</taxon>
        <taxon>ecological metagenomes</taxon>
    </lineage>
</organism>
<sequence length="125" mass="13973">MDQDSTPGLSVEIVNLEQIPDEKVAPGYSCGFAYTIKVENNSATAVQLQSRKWMIKHSDGNIETVEGDGVVGEQPVLKPGDSYTYTSYCLLYGERCSMWGFYFGKDDDENPALWRIPRFDMACGQ</sequence>
<dbReference type="EMBL" id="UOGB01000202">
    <property type="protein sequence ID" value="VAX21344.1"/>
    <property type="molecule type" value="Genomic_DNA"/>
</dbReference>
<dbReference type="PANTHER" id="PTHR47191:SF2">
    <property type="entry name" value="OS05G0170800 PROTEIN"/>
    <property type="match status" value="1"/>
</dbReference>
<dbReference type="AlphaFoldDB" id="A0A3B1CBF3"/>
<dbReference type="PROSITE" id="PS51087">
    <property type="entry name" value="APAG"/>
    <property type="match status" value="1"/>
</dbReference>
<dbReference type="InterPro" id="IPR036767">
    <property type="entry name" value="ApaG_sf"/>
</dbReference>
<accession>A0A3B1CBF3</accession>
<name>A0A3B1CBF3_9ZZZZ</name>
<evidence type="ECO:0000259" key="1">
    <source>
        <dbReference type="PROSITE" id="PS51087"/>
    </source>
</evidence>
<dbReference type="Pfam" id="PF04379">
    <property type="entry name" value="DUF525"/>
    <property type="match status" value="1"/>
</dbReference>
<protein>
    <submittedName>
        <fullName evidence="2">ApaG protein</fullName>
    </submittedName>
</protein>
<evidence type="ECO:0000313" key="2">
    <source>
        <dbReference type="EMBL" id="VAX21344.1"/>
    </source>
</evidence>
<dbReference type="InterPro" id="IPR007474">
    <property type="entry name" value="ApaG_domain"/>
</dbReference>
<dbReference type="InterPro" id="IPR050718">
    <property type="entry name" value="ApaG-like"/>
</dbReference>